<dbReference type="SMART" id="SM00382">
    <property type="entry name" value="AAA"/>
    <property type="match status" value="2"/>
</dbReference>
<gene>
    <name evidence="8" type="ORF">E4O92_02185</name>
</gene>
<dbReference type="FunFam" id="3.40.50.300:FF:000011">
    <property type="entry name" value="Putative ABC transporter ATP-binding component"/>
    <property type="match status" value="1"/>
</dbReference>
<dbReference type="AlphaFoldDB" id="A0A4Y9T5H0"/>
<evidence type="ECO:0000256" key="5">
    <source>
        <dbReference type="ARBA" id="ARBA00061551"/>
    </source>
</evidence>
<dbReference type="PANTHER" id="PTHR19211:SF96">
    <property type="entry name" value="ATP-BINDING PROTEIN YBIT-RELATED"/>
    <property type="match status" value="1"/>
</dbReference>
<keyword evidence="1" id="KW-0472">Membrane</keyword>
<dbReference type="NCBIfam" id="NF011646">
    <property type="entry name" value="PRK15064.1"/>
    <property type="match status" value="1"/>
</dbReference>
<dbReference type="Pfam" id="PF00005">
    <property type="entry name" value="ABC_tran"/>
    <property type="match status" value="2"/>
</dbReference>
<reference evidence="8 9" key="1">
    <citation type="submission" date="2019-03" db="EMBL/GenBank/DDBJ databases">
        <title>Draft genome of Massilia hortus sp. nov., a novel bacterial species of the Oxalobacteraceae family.</title>
        <authorList>
            <person name="Peta V."/>
            <person name="Raths R."/>
            <person name="Bucking H."/>
        </authorList>
    </citation>
    <scope>NUCLEOTIDE SEQUENCE [LARGE SCALE GENOMIC DNA]</scope>
    <source>
        <strain evidence="8 9">ONC3</strain>
    </source>
</reference>
<dbReference type="PANTHER" id="PTHR19211">
    <property type="entry name" value="ATP-BINDING TRANSPORT PROTEIN-RELATED"/>
    <property type="match status" value="1"/>
</dbReference>
<evidence type="ECO:0000313" key="8">
    <source>
        <dbReference type="EMBL" id="TFW35373.1"/>
    </source>
</evidence>
<dbReference type="GO" id="GO:0016887">
    <property type="term" value="F:ATP hydrolysis activity"/>
    <property type="evidence" value="ECO:0007669"/>
    <property type="project" value="InterPro"/>
</dbReference>
<dbReference type="InterPro" id="IPR027417">
    <property type="entry name" value="P-loop_NTPase"/>
</dbReference>
<dbReference type="SUPFAM" id="SSF52540">
    <property type="entry name" value="P-loop containing nucleoside triphosphate hydrolases"/>
    <property type="match status" value="2"/>
</dbReference>
<name>A0A4Y9T5H0_9BURK</name>
<dbReference type="Proteomes" id="UP000297258">
    <property type="component" value="Unassembled WGS sequence"/>
</dbReference>
<dbReference type="Gene3D" id="3.40.50.300">
    <property type="entry name" value="P-loop containing nucleotide triphosphate hydrolases"/>
    <property type="match status" value="2"/>
</dbReference>
<evidence type="ECO:0000256" key="6">
    <source>
        <dbReference type="ARBA" id="ARBA00074044"/>
    </source>
</evidence>
<evidence type="ECO:0000256" key="4">
    <source>
        <dbReference type="ARBA" id="ARBA00022840"/>
    </source>
</evidence>
<protein>
    <recommendedName>
        <fullName evidence="6">Probable ATP-binding protein YbiT</fullName>
    </recommendedName>
</protein>
<dbReference type="InterPro" id="IPR003439">
    <property type="entry name" value="ABC_transporter-like_ATP-bd"/>
</dbReference>
<feature type="domain" description="ABC transporter" evidence="7">
    <location>
        <begin position="2"/>
        <end position="252"/>
    </location>
</feature>
<comment type="similarity">
    <text evidence="5">Belongs to the ABC transporter superfamily. ABCF family. YbiT subfamily.</text>
</comment>
<evidence type="ECO:0000256" key="3">
    <source>
        <dbReference type="ARBA" id="ARBA00022741"/>
    </source>
</evidence>
<dbReference type="Pfam" id="PF12848">
    <property type="entry name" value="ABC_tran_Xtn"/>
    <property type="match status" value="1"/>
</dbReference>
<sequence>MLSTANITMQFGAKPLFENISVKFGDGNRYGLIGANGCGKSTFMKILGGDLEPSAGNVMLDPNERLGKLRQDQFAYEDVRVLDVVMMGHTELWNAISERDAIYANPDATDDDYMRAADLEGKVAEYDGYSAEARAGELLLGVGIASDLHQGPMSAVAPGWKLRVLLAQALFSDPDILLLDEPTNNLDIHTIRWLENVLNERNSTMIIISHDRHFLNQVCTHVADMDYGTLKVYPGNYDDYMEASTQARNQQLANNAKAKEKVAELQDFVRRFSANKSKARQATSRLKQIDKIKIEEFKPSSRAYPFVRFEGEKKLHRLAVETQGLSKAYDHQIFKNFSIMVEAGERIAIIGANGAGKTTLLRSIGGEEITGLAADTGRVKWAENANPGYMPQDPTEEFATDATLTDWMGQWTKEGDDDQAVRSILGRLLFGGDEVKKSVRVLSGGEKGRMMYGKLMLGRHNVLLLDEPTNHMDMESIESLNIALDKYAGTLIFVSHDREFVSSLATRILEVKDGQVIDFRGNYEEYLQSQGID</sequence>
<keyword evidence="3" id="KW-0547">Nucleotide-binding</keyword>
<keyword evidence="9" id="KW-1185">Reference proteome</keyword>
<keyword evidence="2" id="KW-0677">Repeat</keyword>
<dbReference type="RefSeq" id="WP_135188108.1">
    <property type="nucleotide sequence ID" value="NZ_SPUM01000011.1"/>
</dbReference>
<comment type="caution">
    <text evidence="8">The sequence shown here is derived from an EMBL/GenBank/DDBJ whole genome shotgun (WGS) entry which is preliminary data.</text>
</comment>
<dbReference type="FunFam" id="3.40.50.300:FF:000070">
    <property type="entry name" value="Putative ABC transporter ATP-binding component"/>
    <property type="match status" value="1"/>
</dbReference>
<evidence type="ECO:0000256" key="1">
    <source>
        <dbReference type="ARBA" id="ARBA00022475"/>
    </source>
</evidence>
<feature type="domain" description="ABC transporter" evidence="7">
    <location>
        <begin position="307"/>
        <end position="532"/>
    </location>
</feature>
<dbReference type="OrthoDB" id="9762051at2"/>
<evidence type="ECO:0000259" key="7">
    <source>
        <dbReference type="PROSITE" id="PS50893"/>
    </source>
</evidence>
<dbReference type="GO" id="GO:0005524">
    <property type="term" value="F:ATP binding"/>
    <property type="evidence" value="ECO:0007669"/>
    <property type="project" value="UniProtKB-KW"/>
</dbReference>
<dbReference type="InterPro" id="IPR003593">
    <property type="entry name" value="AAA+_ATPase"/>
</dbReference>
<dbReference type="PROSITE" id="PS50893">
    <property type="entry name" value="ABC_TRANSPORTER_2"/>
    <property type="match status" value="2"/>
</dbReference>
<keyword evidence="1" id="KW-1003">Cell membrane</keyword>
<evidence type="ECO:0000313" key="9">
    <source>
        <dbReference type="Proteomes" id="UP000297258"/>
    </source>
</evidence>
<dbReference type="InterPro" id="IPR050611">
    <property type="entry name" value="ABCF"/>
</dbReference>
<organism evidence="8 9">
    <name type="scientific">Massilia horti</name>
    <dbReference type="NCBI Taxonomy" id="2562153"/>
    <lineage>
        <taxon>Bacteria</taxon>
        <taxon>Pseudomonadati</taxon>
        <taxon>Pseudomonadota</taxon>
        <taxon>Betaproteobacteria</taxon>
        <taxon>Burkholderiales</taxon>
        <taxon>Oxalobacteraceae</taxon>
        <taxon>Telluria group</taxon>
        <taxon>Massilia</taxon>
    </lineage>
</organism>
<accession>A0A4Y9T5H0</accession>
<keyword evidence="4" id="KW-0067">ATP-binding</keyword>
<dbReference type="EMBL" id="SPUM01000011">
    <property type="protein sequence ID" value="TFW35373.1"/>
    <property type="molecule type" value="Genomic_DNA"/>
</dbReference>
<dbReference type="InterPro" id="IPR032781">
    <property type="entry name" value="ABC_tran_Xtn"/>
</dbReference>
<dbReference type="CDD" id="cd03221">
    <property type="entry name" value="ABCF_EF-3"/>
    <property type="match status" value="2"/>
</dbReference>
<evidence type="ECO:0000256" key="2">
    <source>
        <dbReference type="ARBA" id="ARBA00022737"/>
    </source>
</evidence>
<proteinExistence type="inferred from homology"/>